<dbReference type="InterPro" id="IPR051532">
    <property type="entry name" value="Ester_Hydrolysis_Enzymes"/>
</dbReference>
<dbReference type="OrthoDB" id="3915838at2759"/>
<dbReference type="InterPro" id="IPR013830">
    <property type="entry name" value="SGNH_hydro"/>
</dbReference>
<evidence type="ECO:0000313" key="4">
    <source>
        <dbReference type="EMBL" id="APA11680.1"/>
    </source>
</evidence>
<dbReference type="Pfam" id="PF13472">
    <property type="entry name" value="Lipase_GDSL_2"/>
    <property type="match status" value="1"/>
</dbReference>
<accession>A0A1D9Q9P1</accession>
<dbReference type="FunFam" id="3.40.50.1110:FF:000020">
    <property type="entry name" value="Esterase, putative (AFU_orthologue AFUA_1G03170)"/>
    <property type="match status" value="1"/>
</dbReference>
<keyword evidence="2" id="KW-0732">Signal</keyword>
<feature type="compositionally biased region" description="Low complexity" evidence="1">
    <location>
        <begin position="289"/>
        <end position="309"/>
    </location>
</feature>
<dbReference type="EMBL" id="CP017821">
    <property type="protein sequence ID" value="APA11680.1"/>
    <property type="molecule type" value="Genomic_DNA"/>
</dbReference>
<evidence type="ECO:0000256" key="1">
    <source>
        <dbReference type="SAM" id="MobiDB-lite"/>
    </source>
</evidence>
<sequence>MRFFVHVHICVGILLSCADASRLSKVINRGYNSTISNGTIYNGTISNGTASGNILRIQPLGNSITFGYLSTDGNGYRLGLLDQLISAGNTVQYVGSVRVGNMSDNFNEGHPGAVISQIAEYAKLSFSEDPNLVLLMAGTNDMNDLLNVTTAPERLSALIDEIISSVPDVTVIVAQLTPAANTTVESAIVTFNSMIPDIVASKVNTGQKVSTVNMMDYVTVNDLADGLHPTDHGYQQMAKAWFAGIQEVQKKGWIDPPISTNITTVTNSTIVSTNAVNATVAVTQPVRTTLPTSTSSSTTSSSSSTSSKSASDRQFLIPPVGTISLSALLGYFLFA</sequence>
<dbReference type="PROSITE" id="PS51257">
    <property type="entry name" value="PROKAR_LIPOPROTEIN"/>
    <property type="match status" value="1"/>
</dbReference>
<feature type="domain" description="SGNH hydrolase-type esterase" evidence="3">
    <location>
        <begin position="60"/>
        <end position="235"/>
    </location>
</feature>
<dbReference type="AlphaFoldDB" id="A0A1D9Q9P1"/>
<dbReference type="Gene3D" id="3.40.50.1110">
    <property type="entry name" value="SGNH hydrolase"/>
    <property type="match status" value="1"/>
</dbReference>
<evidence type="ECO:0000313" key="5">
    <source>
        <dbReference type="Proteomes" id="UP000177798"/>
    </source>
</evidence>
<evidence type="ECO:0000256" key="2">
    <source>
        <dbReference type="SAM" id="SignalP"/>
    </source>
</evidence>
<dbReference type="PANTHER" id="PTHR30383:SF5">
    <property type="entry name" value="SGNH HYDROLASE-TYPE ESTERASE DOMAIN-CONTAINING PROTEIN"/>
    <property type="match status" value="1"/>
</dbReference>
<organism evidence="4 5">
    <name type="scientific">Sclerotinia sclerotiorum (strain ATCC 18683 / 1980 / Ss-1)</name>
    <name type="common">White mold</name>
    <name type="synonym">Whetzelinia sclerotiorum</name>
    <dbReference type="NCBI Taxonomy" id="665079"/>
    <lineage>
        <taxon>Eukaryota</taxon>
        <taxon>Fungi</taxon>
        <taxon>Dikarya</taxon>
        <taxon>Ascomycota</taxon>
        <taxon>Pezizomycotina</taxon>
        <taxon>Leotiomycetes</taxon>
        <taxon>Helotiales</taxon>
        <taxon>Sclerotiniaceae</taxon>
        <taxon>Sclerotinia</taxon>
    </lineage>
</organism>
<dbReference type="SUPFAM" id="SSF52266">
    <property type="entry name" value="SGNH hydrolase"/>
    <property type="match status" value="1"/>
</dbReference>
<feature type="region of interest" description="Disordered" evidence="1">
    <location>
        <begin position="289"/>
        <end position="311"/>
    </location>
</feature>
<reference evidence="5" key="1">
    <citation type="journal article" date="2017" name="Genome Biol. Evol.">
        <title>The complete genome sequence of the phytopathogenic fungus Sclerotinia sclerotiorum reveals insights into the genome architecture of broad host range pathogens.</title>
        <authorList>
            <person name="Derbyshire M."/>
            <person name="Denton-Giles M."/>
            <person name="Hegedus D."/>
            <person name="Seifbarghy S."/>
            <person name="Rollins J."/>
            <person name="van Kan J."/>
            <person name="Seidl M.F."/>
            <person name="Faino L."/>
            <person name="Mbengue M."/>
            <person name="Navaud O."/>
            <person name="Raffaele S."/>
            <person name="Hammond-Kosack K."/>
            <person name="Heard S."/>
            <person name="Oliver R."/>
        </authorList>
    </citation>
    <scope>NUCLEOTIDE SEQUENCE [LARGE SCALE GENOMIC DNA]</scope>
    <source>
        <strain evidence="5">ATCC 18683 / 1980 / Ss-1</strain>
    </source>
</reference>
<protein>
    <recommendedName>
        <fullName evidence="3">SGNH hydrolase-type esterase domain-containing protein</fullName>
    </recommendedName>
</protein>
<proteinExistence type="predicted"/>
<feature type="signal peptide" evidence="2">
    <location>
        <begin position="1"/>
        <end position="20"/>
    </location>
</feature>
<name>A0A1D9Q9P1_SCLS1</name>
<gene>
    <name evidence="4" type="ORF">sscle_08g064500</name>
</gene>
<dbReference type="CDD" id="cd01833">
    <property type="entry name" value="XynB_like"/>
    <property type="match status" value="1"/>
</dbReference>
<dbReference type="VEuPathDB" id="FungiDB:sscle_08g064500"/>
<dbReference type="InterPro" id="IPR036514">
    <property type="entry name" value="SGNH_hydro_sf"/>
</dbReference>
<dbReference type="Proteomes" id="UP000177798">
    <property type="component" value="Chromosome 8"/>
</dbReference>
<feature type="chain" id="PRO_5009445047" description="SGNH hydrolase-type esterase domain-containing protein" evidence="2">
    <location>
        <begin position="21"/>
        <end position="335"/>
    </location>
</feature>
<evidence type="ECO:0000259" key="3">
    <source>
        <dbReference type="Pfam" id="PF13472"/>
    </source>
</evidence>
<dbReference type="PANTHER" id="PTHR30383">
    <property type="entry name" value="THIOESTERASE 1/PROTEASE 1/LYSOPHOSPHOLIPASE L1"/>
    <property type="match status" value="1"/>
</dbReference>